<evidence type="ECO:0000313" key="1">
    <source>
        <dbReference type="EMBL" id="EAT82549.1"/>
    </source>
</evidence>
<proteinExistence type="predicted"/>
<evidence type="ECO:0000313" key="2">
    <source>
        <dbReference type="Proteomes" id="UP000001055"/>
    </source>
</evidence>
<organism evidence="1 2">
    <name type="scientific">Phaeosphaeria nodorum (strain SN15 / ATCC MYA-4574 / FGSC 10173)</name>
    <name type="common">Glume blotch fungus</name>
    <name type="synonym">Parastagonospora nodorum</name>
    <dbReference type="NCBI Taxonomy" id="321614"/>
    <lineage>
        <taxon>Eukaryota</taxon>
        <taxon>Fungi</taxon>
        <taxon>Dikarya</taxon>
        <taxon>Ascomycota</taxon>
        <taxon>Pezizomycotina</taxon>
        <taxon>Dothideomycetes</taxon>
        <taxon>Pleosporomycetidae</taxon>
        <taxon>Pleosporales</taxon>
        <taxon>Pleosporineae</taxon>
        <taxon>Phaeosphaeriaceae</taxon>
        <taxon>Parastagonospora</taxon>
    </lineage>
</organism>
<dbReference type="AlphaFoldDB" id="Q0UDF0"/>
<dbReference type="RefSeq" id="XP_001800495.1">
    <property type="nucleotide sequence ID" value="XM_001800443.1"/>
</dbReference>
<gene>
    <name evidence="1" type="ORF">SNOG_10214</name>
</gene>
<sequence>MAELVIMSMVELGNDSSAVDVLEELSMMDDEVSKTSGVTRELEEKSMLWLALLETDGPTDDTCE</sequence>
<dbReference type="Proteomes" id="UP000001055">
    <property type="component" value="Unassembled WGS sequence"/>
</dbReference>
<dbReference type="GeneID" id="5977401"/>
<protein>
    <submittedName>
        <fullName evidence="1">Uncharacterized protein</fullName>
    </submittedName>
</protein>
<dbReference type="HOGENOM" id="CLU_2868424_0_0_1"/>
<dbReference type="KEGG" id="pno:SNOG_10214"/>
<name>Q0UDF0_PHANO</name>
<accession>Q0UDF0</accession>
<dbReference type="EMBL" id="CH445340">
    <property type="protein sequence ID" value="EAT82549.1"/>
    <property type="molecule type" value="Genomic_DNA"/>
</dbReference>
<dbReference type="InParanoid" id="Q0UDF0"/>
<reference evidence="2" key="1">
    <citation type="journal article" date="2007" name="Plant Cell">
        <title>Dothideomycete-plant interactions illuminated by genome sequencing and EST analysis of the wheat pathogen Stagonospora nodorum.</title>
        <authorList>
            <person name="Hane J.K."/>
            <person name="Lowe R.G."/>
            <person name="Solomon P.S."/>
            <person name="Tan K.C."/>
            <person name="Schoch C.L."/>
            <person name="Spatafora J.W."/>
            <person name="Crous P.W."/>
            <person name="Kodira C."/>
            <person name="Birren B.W."/>
            <person name="Galagan J.E."/>
            <person name="Torriani S.F."/>
            <person name="McDonald B.A."/>
            <person name="Oliver R.P."/>
        </authorList>
    </citation>
    <scope>NUCLEOTIDE SEQUENCE [LARGE SCALE GENOMIC DNA]</scope>
    <source>
        <strain evidence="2">SN15 / ATCC MYA-4574 / FGSC 10173</strain>
    </source>
</reference>